<dbReference type="Proteomes" id="UP001140560">
    <property type="component" value="Unassembled WGS sequence"/>
</dbReference>
<dbReference type="EMBL" id="JAPEUY010000007">
    <property type="protein sequence ID" value="KAJ4371126.1"/>
    <property type="molecule type" value="Genomic_DNA"/>
</dbReference>
<protein>
    <submittedName>
        <fullName evidence="2">Uncharacterized protein</fullName>
    </submittedName>
</protein>
<comment type="caution">
    <text evidence="2">The sequence shown here is derived from an EMBL/GenBank/DDBJ whole genome shotgun (WGS) entry which is preliminary data.</text>
</comment>
<evidence type="ECO:0000313" key="2">
    <source>
        <dbReference type="EMBL" id="KAJ4371126.1"/>
    </source>
</evidence>
<gene>
    <name evidence="2" type="ORF">N0V83_004342</name>
</gene>
<evidence type="ECO:0000313" key="3">
    <source>
        <dbReference type="Proteomes" id="UP001140560"/>
    </source>
</evidence>
<accession>A0A9W8Y9H2</accession>
<feature type="compositionally biased region" description="Low complexity" evidence="1">
    <location>
        <begin position="18"/>
        <end position="30"/>
    </location>
</feature>
<sequence length="108" mass="11731">MSRLDALLKGKKFGPRTASSAPAPQPSSNPETVDVSRERQIAELQKELQQLKNVNNNRVLAEDTLSEHAETLRNESATAEMIADGAKTTFDLTQAVPKALQDDTPASE</sequence>
<reference evidence="2" key="1">
    <citation type="submission" date="2022-10" db="EMBL/GenBank/DDBJ databases">
        <title>Tapping the CABI collections for fungal endophytes: first genome assemblies for Collariella, Neodidymelliopsis, Ascochyta clinopodiicola, Didymella pomorum, Didymosphaeria variabile, Neocosmospora piperis and Neocucurbitaria cava.</title>
        <authorList>
            <person name="Hill R."/>
        </authorList>
    </citation>
    <scope>NUCLEOTIDE SEQUENCE</scope>
    <source>
        <strain evidence="2">IMI 356814</strain>
    </source>
</reference>
<keyword evidence="3" id="KW-1185">Reference proteome</keyword>
<feature type="region of interest" description="Disordered" evidence="1">
    <location>
        <begin position="1"/>
        <end position="37"/>
    </location>
</feature>
<organism evidence="2 3">
    <name type="scientific">Neocucurbitaria cava</name>
    <dbReference type="NCBI Taxonomy" id="798079"/>
    <lineage>
        <taxon>Eukaryota</taxon>
        <taxon>Fungi</taxon>
        <taxon>Dikarya</taxon>
        <taxon>Ascomycota</taxon>
        <taxon>Pezizomycotina</taxon>
        <taxon>Dothideomycetes</taxon>
        <taxon>Pleosporomycetidae</taxon>
        <taxon>Pleosporales</taxon>
        <taxon>Pleosporineae</taxon>
        <taxon>Cucurbitariaceae</taxon>
        <taxon>Neocucurbitaria</taxon>
    </lineage>
</organism>
<name>A0A9W8Y9H2_9PLEO</name>
<evidence type="ECO:0000256" key="1">
    <source>
        <dbReference type="SAM" id="MobiDB-lite"/>
    </source>
</evidence>
<dbReference type="AlphaFoldDB" id="A0A9W8Y9H2"/>
<proteinExistence type="predicted"/>